<evidence type="ECO:0008006" key="5">
    <source>
        <dbReference type="Google" id="ProtNLM"/>
    </source>
</evidence>
<organism evidence="3 4">
    <name type="scientific">Digitaria exilis</name>
    <dbReference type="NCBI Taxonomy" id="1010633"/>
    <lineage>
        <taxon>Eukaryota</taxon>
        <taxon>Viridiplantae</taxon>
        <taxon>Streptophyta</taxon>
        <taxon>Embryophyta</taxon>
        <taxon>Tracheophyta</taxon>
        <taxon>Spermatophyta</taxon>
        <taxon>Magnoliopsida</taxon>
        <taxon>Liliopsida</taxon>
        <taxon>Poales</taxon>
        <taxon>Poaceae</taxon>
        <taxon>PACMAD clade</taxon>
        <taxon>Panicoideae</taxon>
        <taxon>Panicodae</taxon>
        <taxon>Paniceae</taxon>
        <taxon>Anthephorinae</taxon>
        <taxon>Digitaria</taxon>
    </lineage>
</organism>
<gene>
    <name evidence="3" type="ORF">HU200_040798</name>
</gene>
<dbReference type="GO" id="GO:0051777">
    <property type="term" value="F:ent-kaurenoic acid monooxygenase activity"/>
    <property type="evidence" value="ECO:0007669"/>
    <property type="project" value="TreeGrafter"/>
</dbReference>
<dbReference type="GO" id="GO:0020037">
    <property type="term" value="F:heme binding"/>
    <property type="evidence" value="ECO:0007669"/>
    <property type="project" value="InterPro"/>
</dbReference>
<keyword evidence="2" id="KW-0408">Iron</keyword>
<dbReference type="GO" id="GO:0016125">
    <property type="term" value="P:sterol metabolic process"/>
    <property type="evidence" value="ECO:0007669"/>
    <property type="project" value="TreeGrafter"/>
</dbReference>
<sequence>MFSSPKILVSTPDACRQVLMDVEGFINGWPKAMVALTGPKSFVAIGYEEHHRLRKLITAPINVFDALTSYLPFIDRTIRSSLKTWSDVSVDAGCEVEFLIELQRMMFKIIVQIFLGCADDATMHATKHNNDHRKKWPYEEARLKVLSGQLGVPRLVGMHGP</sequence>
<dbReference type="GO" id="GO:0005783">
    <property type="term" value="C:endoplasmic reticulum"/>
    <property type="evidence" value="ECO:0007669"/>
    <property type="project" value="TreeGrafter"/>
</dbReference>
<dbReference type="GO" id="GO:0005506">
    <property type="term" value="F:iron ion binding"/>
    <property type="evidence" value="ECO:0007669"/>
    <property type="project" value="InterPro"/>
</dbReference>
<name>A0A835B982_9POAL</name>
<protein>
    <recommendedName>
        <fullName evidence="5">Cytochrome P450</fullName>
    </recommendedName>
</protein>
<keyword evidence="1" id="KW-0479">Metal-binding</keyword>
<accession>A0A835B982</accession>
<dbReference type="InterPro" id="IPR036396">
    <property type="entry name" value="Cyt_P450_sf"/>
</dbReference>
<dbReference type="SUPFAM" id="SSF48264">
    <property type="entry name" value="Cytochrome P450"/>
    <property type="match status" value="1"/>
</dbReference>
<dbReference type="Gene3D" id="1.10.630.10">
    <property type="entry name" value="Cytochrome P450"/>
    <property type="match status" value="1"/>
</dbReference>
<dbReference type="AlphaFoldDB" id="A0A835B982"/>
<dbReference type="EMBL" id="JACEFO010001972">
    <property type="protein sequence ID" value="KAF8690445.1"/>
    <property type="molecule type" value="Genomic_DNA"/>
</dbReference>
<reference evidence="3" key="1">
    <citation type="submission" date="2020-07" db="EMBL/GenBank/DDBJ databases">
        <title>Genome sequence and genetic diversity analysis of an under-domesticated orphan crop, white fonio (Digitaria exilis).</title>
        <authorList>
            <person name="Bennetzen J.L."/>
            <person name="Chen S."/>
            <person name="Ma X."/>
            <person name="Wang X."/>
            <person name="Yssel A.E.J."/>
            <person name="Chaluvadi S.R."/>
            <person name="Johnson M."/>
            <person name="Gangashetty P."/>
            <person name="Hamidou F."/>
            <person name="Sanogo M.D."/>
            <person name="Zwaenepoel A."/>
            <person name="Wallace J."/>
            <person name="Van De Peer Y."/>
            <person name="Van Deynze A."/>
        </authorList>
    </citation>
    <scope>NUCLEOTIDE SEQUENCE</scope>
    <source>
        <tissue evidence="3">Leaves</tissue>
    </source>
</reference>
<dbReference type="PANTHER" id="PTHR24286:SF356">
    <property type="entry name" value="ENT-KAURENOIC ACID OXIDASE 2"/>
    <property type="match status" value="1"/>
</dbReference>
<dbReference type="OrthoDB" id="1470350at2759"/>
<comment type="caution">
    <text evidence="3">The sequence shown here is derived from an EMBL/GenBank/DDBJ whole genome shotgun (WGS) entry which is preliminary data.</text>
</comment>
<keyword evidence="4" id="KW-1185">Reference proteome</keyword>
<proteinExistence type="predicted"/>
<dbReference type="GO" id="GO:0016132">
    <property type="term" value="P:brassinosteroid biosynthetic process"/>
    <property type="evidence" value="ECO:0007669"/>
    <property type="project" value="TreeGrafter"/>
</dbReference>
<evidence type="ECO:0000313" key="3">
    <source>
        <dbReference type="EMBL" id="KAF8690445.1"/>
    </source>
</evidence>
<dbReference type="PANTHER" id="PTHR24286">
    <property type="entry name" value="CYTOCHROME P450 26"/>
    <property type="match status" value="1"/>
</dbReference>
<evidence type="ECO:0000313" key="4">
    <source>
        <dbReference type="Proteomes" id="UP000636709"/>
    </source>
</evidence>
<dbReference type="Proteomes" id="UP000636709">
    <property type="component" value="Unassembled WGS sequence"/>
</dbReference>
<dbReference type="GO" id="GO:0010268">
    <property type="term" value="P:brassinosteroid homeostasis"/>
    <property type="evidence" value="ECO:0007669"/>
    <property type="project" value="TreeGrafter"/>
</dbReference>
<evidence type="ECO:0000256" key="2">
    <source>
        <dbReference type="ARBA" id="ARBA00023004"/>
    </source>
</evidence>
<evidence type="ECO:0000256" key="1">
    <source>
        <dbReference type="ARBA" id="ARBA00022723"/>
    </source>
</evidence>